<feature type="signal peptide" evidence="1">
    <location>
        <begin position="1"/>
        <end position="26"/>
    </location>
</feature>
<keyword evidence="1" id="KW-0732">Signal</keyword>
<feature type="chain" id="PRO_5009031747" description="Interleukin-12 subunit alpha" evidence="1">
    <location>
        <begin position="27"/>
        <end position="212"/>
    </location>
</feature>
<dbReference type="Pfam" id="PF03039">
    <property type="entry name" value="IL12"/>
    <property type="match status" value="1"/>
</dbReference>
<dbReference type="GO" id="GO:0005125">
    <property type="term" value="F:cytokine activity"/>
    <property type="evidence" value="ECO:0007669"/>
    <property type="project" value="UniProtKB-KW"/>
</dbReference>
<accession>Q6UAL8</accession>
<comment type="subunit">
    <text evidence="1">Heterodimer with IL12B; disulfide-linked. The heterodimer is known as interleukin IL-12.</text>
</comment>
<reference evidence="3" key="1">
    <citation type="journal article" date="2004" name="Nature">
        <title>Genome duplication in the teleost fish Tetraodon nigroviridis reveals the early vertebrate proto-karyotype.</title>
        <authorList>
            <person name="Jaillon O."/>
            <person name="Aury J.-M."/>
            <person name="Brunet F."/>
            <person name="Petit J.-L."/>
            <person name="Stange-Thomann N."/>
            <person name="Mauceli E."/>
            <person name="Bouneau L."/>
            <person name="Fischer C."/>
            <person name="Ozouf-Costaz C."/>
            <person name="Bernot A."/>
            <person name="Nicaud S."/>
            <person name="Jaffe D."/>
            <person name="Fisher S."/>
            <person name="Lutfalla G."/>
            <person name="Dossat C."/>
            <person name="Segurens B."/>
            <person name="Dasilva C."/>
            <person name="Salanoubat M."/>
            <person name="Levy M."/>
            <person name="Boudet N."/>
            <person name="Castellano S."/>
            <person name="Anthouard V."/>
            <person name="Jubin C."/>
            <person name="Castelli V."/>
            <person name="Katinka M."/>
            <person name="Vacherie B."/>
            <person name="Biemont C."/>
            <person name="Skalli Z."/>
            <person name="Cattolico L."/>
            <person name="Poulain J."/>
            <person name="De Berardinis V."/>
            <person name="Cruaud C."/>
            <person name="Duprat S."/>
            <person name="Brottier P."/>
            <person name="Coutanceau J.-P."/>
            <person name="Gouzy J."/>
            <person name="Parra G."/>
            <person name="Lardier G."/>
            <person name="Chapple C."/>
            <person name="McKernan K.J."/>
            <person name="McEwan P."/>
            <person name="Bosak S."/>
            <person name="Kellis M."/>
            <person name="Volff J.-N."/>
            <person name="Guigo R."/>
            <person name="Zody M.C."/>
            <person name="Mesirov J."/>
            <person name="Lindblad-Toh K."/>
            <person name="Birren B."/>
            <person name="Nusbaum C."/>
            <person name="Kahn D."/>
            <person name="Robinson-Rechavi M."/>
            <person name="Laudet V."/>
            <person name="Schachter V."/>
            <person name="Quetier F."/>
            <person name="Saurin W."/>
            <person name="Scarpelli C."/>
            <person name="Wincker P."/>
            <person name="Lander E.S."/>
            <person name="Weissenbach J."/>
            <person name="Roest Crollius H."/>
        </authorList>
    </citation>
    <scope>NUCLEOTIDE SEQUENCE</scope>
</reference>
<dbReference type="AlphaFoldDB" id="Q6UAL8"/>
<dbReference type="InterPro" id="IPR009079">
    <property type="entry name" value="4_helix_cytokine-like_core"/>
</dbReference>
<dbReference type="GO" id="GO:0006955">
    <property type="term" value="P:immune response"/>
    <property type="evidence" value="ECO:0007669"/>
    <property type="project" value="InterPro"/>
</dbReference>
<comment type="subcellular location">
    <subcellularLocation>
        <location evidence="1">Secreted</location>
    </subcellularLocation>
</comment>
<evidence type="ECO:0000256" key="1">
    <source>
        <dbReference type="RuleBase" id="RU363133"/>
    </source>
</evidence>
<organism evidence="3">
    <name type="scientific">Tetraodon nigroviridis</name>
    <name type="common">Spotted green pufferfish</name>
    <name type="synonym">Chelonodon nigroviridis</name>
    <dbReference type="NCBI Taxonomy" id="99883"/>
    <lineage>
        <taxon>Eukaryota</taxon>
        <taxon>Metazoa</taxon>
        <taxon>Chordata</taxon>
        <taxon>Craniata</taxon>
        <taxon>Vertebrata</taxon>
        <taxon>Euteleostomi</taxon>
        <taxon>Actinopterygii</taxon>
        <taxon>Neopterygii</taxon>
        <taxon>Teleostei</taxon>
        <taxon>Neoteleostei</taxon>
        <taxon>Acanthomorphata</taxon>
        <taxon>Eupercaria</taxon>
        <taxon>Tetraodontiformes</taxon>
        <taxon>Tetradontoidea</taxon>
        <taxon>Tetraodontidae</taxon>
        <taxon>Tetraodon</taxon>
    </lineage>
</organism>
<dbReference type="GO" id="GO:0008083">
    <property type="term" value="F:growth factor activity"/>
    <property type="evidence" value="ECO:0007669"/>
    <property type="project" value="UniProtKB-KW"/>
</dbReference>
<keyword evidence="1" id="KW-1015">Disulfide bond</keyword>
<gene>
    <name evidence="3" type="primary">IL12b</name>
    <name evidence="1" type="synonym">IL12A</name>
</gene>
<dbReference type="InterPro" id="IPR004281">
    <property type="entry name" value="IL-12_alpha"/>
</dbReference>
<evidence type="ECO:0000313" key="3">
    <source>
        <dbReference type="EMBL" id="AAR25701.1"/>
    </source>
</evidence>
<dbReference type="GO" id="GO:0005143">
    <property type="term" value="F:interleukin-12 receptor binding"/>
    <property type="evidence" value="ECO:0007669"/>
    <property type="project" value="InterPro"/>
</dbReference>
<proteinExistence type="evidence at transcript level"/>
<sequence>MASVASCVSSSLLLVLLMVTWRASTGAPLSAPSAERCQRGSELFRNLLKNIEKLQENEVLCHGITSRKVLVSSKSDTLLACTPALTQNTNCQIQRNSSFNETECMKNIMMDLDHYAAAFQSYLKAPLRIPEQEVALLSPTVEMIQSLRKSCSLPEEEGHSSSSSSKEEAAQMWSSDTFSNRQEMCEMMRGFYIRTITINRAVSYISSGEHRK</sequence>
<feature type="region of interest" description="Disordered" evidence="2">
    <location>
        <begin position="152"/>
        <end position="173"/>
    </location>
</feature>
<dbReference type="Gene3D" id="1.20.1250.10">
    <property type="match status" value="1"/>
</dbReference>
<keyword evidence="1" id="KW-0339">Growth factor</keyword>
<protein>
    <recommendedName>
        <fullName evidence="1">Interleukin-12 subunit alpha</fullName>
        <shortName evidence="1">IL-12A</shortName>
    </recommendedName>
</protein>
<keyword evidence="1" id="KW-0202">Cytokine</keyword>
<comment type="similarity">
    <text evidence="1">Belongs to the IL-6 superfamily.</text>
</comment>
<dbReference type="EMBL" id="AY374510">
    <property type="protein sequence ID" value="AAR25701.1"/>
    <property type="molecule type" value="mRNA"/>
</dbReference>
<name>Q6UAL8_TETNG</name>
<keyword evidence="1" id="KW-0964">Secreted</keyword>
<evidence type="ECO:0000256" key="2">
    <source>
        <dbReference type="SAM" id="MobiDB-lite"/>
    </source>
</evidence>
<dbReference type="SUPFAM" id="SSF47266">
    <property type="entry name" value="4-helical cytokines"/>
    <property type="match status" value="1"/>
</dbReference>
<dbReference type="GO" id="GO:0005615">
    <property type="term" value="C:extracellular space"/>
    <property type="evidence" value="ECO:0007669"/>
    <property type="project" value="UniProtKB-KW"/>
</dbReference>